<reference evidence="5 6" key="2">
    <citation type="journal article" date="2008" name="Bioinformatics">
        <title>Assembly reconciliation.</title>
        <authorList>
            <person name="Zimin A.V."/>
            <person name="Smith D.R."/>
            <person name="Sutton G."/>
            <person name="Yorke J.A."/>
        </authorList>
    </citation>
    <scope>NUCLEOTIDE SEQUENCE [LARGE SCALE GENOMIC DNA]</scope>
    <source>
        <strain evidence="5 6">TSC#14021-0224.01</strain>
    </source>
</reference>
<protein>
    <recommendedName>
        <fullName evidence="3">RNA polymerase II-associated factor 1 homolog</fullName>
    </recommendedName>
</protein>
<dbReference type="OMA" id="QECAQMF"/>
<comment type="subcellular location">
    <subcellularLocation>
        <location evidence="1">Nucleus</location>
    </subcellularLocation>
</comment>
<dbReference type="KEGG" id="der:6541465"/>
<dbReference type="GO" id="GO:0016593">
    <property type="term" value="C:Cdc73/Paf1 complex"/>
    <property type="evidence" value="ECO:0007669"/>
    <property type="project" value="InterPro"/>
</dbReference>
<evidence type="ECO:0000256" key="2">
    <source>
        <dbReference type="ARBA" id="ARBA00007560"/>
    </source>
</evidence>
<gene>
    <name evidence="5" type="primary">Dere\GG24828</name>
    <name evidence="5" type="synonym">dere_GLEANR_9519</name>
    <name evidence="5" type="synonym">GG24828</name>
    <name evidence="5" type="ORF">Dere_GG24828</name>
</gene>
<dbReference type="Proteomes" id="UP000008711">
    <property type="component" value="Unassembled WGS sequence"/>
</dbReference>
<evidence type="ECO:0000313" key="5">
    <source>
        <dbReference type="EMBL" id="EDV57412.1"/>
    </source>
</evidence>
<dbReference type="EMBL" id="CH954177">
    <property type="protein sequence ID" value="EDV57412.1"/>
    <property type="molecule type" value="Genomic_DNA"/>
</dbReference>
<dbReference type="Pfam" id="PF03985">
    <property type="entry name" value="Paf1"/>
    <property type="match status" value="1"/>
</dbReference>
<organism evidence="5 6">
    <name type="scientific">Drosophila erecta</name>
    <name type="common">Fruit fly</name>
    <dbReference type="NCBI Taxonomy" id="7220"/>
    <lineage>
        <taxon>Eukaryota</taxon>
        <taxon>Metazoa</taxon>
        <taxon>Ecdysozoa</taxon>
        <taxon>Arthropoda</taxon>
        <taxon>Hexapoda</taxon>
        <taxon>Insecta</taxon>
        <taxon>Pterygota</taxon>
        <taxon>Neoptera</taxon>
        <taxon>Endopterygota</taxon>
        <taxon>Diptera</taxon>
        <taxon>Brachycera</taxon>
        <taxon>Muscomorpha</taxon>
        <taxon>Ephydroidea</taxon>
        <taxon>Drosophilidae</taxon>
        <taxon>Drosophila</taxon>
        <taxon>Sophophora</taxon>
    </lineage>
</organism>
<dbReference type="HOGENOM" id="CLU_897957_0_0_1"/>
<dbReference type="GO" id="GO:0006368">
    <property type="term" value="P:transcription elongation by RNA polymerase II"/>
    <property type="evidence" value="ECO:0007669"/>
    <property type="project" value="InterPro"/>
</dbReference>
<evidence type="ECO:0000256" key="1">
    <source>
        <dbReference type="ARBA" id="ARBA00004123"/>
    </source>
</evidence>
<keyword evidence="6" id="KW-1185">Reference proteome</keyword>
<dbReference type="PANTHER" id="PTHR23188">
    <property type="entry name" value="RNA POLYMERASE II-ASSOCIATED FACTOR 1 HOMOLOG"/>
    <property type="match status" value="1"/>
</dbReference>
<dbReference type="GO" id="GO:0000993">
    <property type="term" value="F:RNA polymerase II complex binding"/>
    <property type="evidence" value="ECO:0007669"/>
    <property type="project" value="TreeGrafter"/>
</dbReference>
<dbReference type="InterPro" id="IPR007133">
    <property type="entry name" value="RNA_pol_II-assoc_Paf1"/>
</dbReference>
<accession>B3N9F5</accession>
<dbReference type="PhylomeDB" id="B3N9F5"/>
<dbReference type="AlphaFoldDB" id="B3N9F5"/>
<keyword evidence="4" id="KW-0539">Nucleus</keyword>
<dbReference type="OrthoDB" id="10260285at2759"/>
<dbReference type="GO" id="GO:0003682">
    <property type="term" value="F:chromatin binding"/>
    <property type="evidence" value="ECO:0007669"/>
    <property type="project" value="TreeGrafter"/>
</dbReference>
<evidence type="ECO:0000256" key="3">
    <source>
        <dbReference type="ARBA" id="ARBA00020462"/>
    </source>
</evidence>
<dbReference type="eggNOG" id="KOG2478">
    <property type="taxonomic scope" value="Eukaryota"/>
</dbReference>
<sequence>MAPEVVYNQWNRDEEHNQFICPIVYTNEMPTPPKDCKYLPCRQLIREYGKDPVLIPRLETRFSQLFKGLHELFDIDLMNQKAYDELPENVQPMDPRDAALLKHIEALHCDHARPSREQECAQMFAKERVQAPRPRAGLQRSSVVPKASGNLEPVSVELQKAIIDGSFRDIKKPLFRHPSKPDSNAYPVKSWPVFPDANLQNYCFVQMKFDIPPQDINQNLIKDCGSCLINFSFMQDIAETMEKVYISDHRYREEKAADSLERCERFMLREQGDALHYVSVDKYIKLRRERPRPQSSSNKCLLQVKRVEMETT</sequence>
<dbReference type="PANTHER" id="PTHR23188:SF12">
    <property type="entry name" value="RNA POLYMERASE II-ASSOCIATED FACTOR 1 HOMOLOG"/>
    <property type="match status" value="1"/>
</dbReference>
<name>B3N9F5_DROER</name>
<evidence type="ECO:0000313" key="6">
    <source>
        <dbReference type="Proteomes" id="UP000008711"/>
    </source>
</evidence>
<comment type="similarity">
    <text evidence="2">Belongs to the PAF1 family.</text>
</comment>
<proteinExistence type="inferred from homology"/>
<evidence type="ECO:0000256" key="4">
    <source>
        <dbReference type="ARBA" id="ARBA00023242"/>
    </source>
</evidence>
<reference evidence="5 6" key="1">
    <citation type="journal article" date="2007" name="Nature">
        <title>Evolution of genes and genomes on the Drosophila phylogeny.</title>
        <authorList>
            <consortium name="Drosophila 12 Genomes Consortium"/>
            <person name="Clark A.G."/>
            <person name="Eisen M.B."/>
            <person name="Smith D.R."/>
            <person name="Bergman C.M."/>
            <person name="Oliver B."/>
            <person name="Markow T.A."/>
            <person name="Kaufman T.C."/>
            <person name="Kellis M."/>
            <person name="Gelbart W."/>
            <person name="Iyer V.N."/>
            <person name="Pollard D.A."/>
            <person name="Sackton T.B."/>
            <person name="Larracuente A.M."/>
            <person name="Singh N.D."/>
            <person name="Abad J.P."/>
            <person name="Abt D.N."/>
            <person name="Adryan B."/>
            <person name="Aguade M."/>
            <person name="Akashi H."/>
            <person name="Anderson W.W."/>
            <person name="Aquadro C.F."/>
            <person name="Ardell D.H."/>
            <person name="Arguello R."/>
            <person name="Artieri C.G."/>
            <person name="Barbash D.A."/>
            <person name="Barker D."/>
            <person name="Barsanti P."/>
            <person name="Batterham P."/>
            <person name="Batzoglou S."/>
            <person name="Begun D."/>
            <person name="Bhutkar A."/>
            <person name="Blanco E."/>
            <person name="Bosak S.A."/>
            <person name="Bradley R.K."/>
            <person name="Brand A.D."/>
            <person name="Brent M.R."/>
            <person name="Brooks A.N."/>
            <person name="Brown R.H."/>
            <person name="Butlin R.K."/>
            <person name="Caggese C."/>
            <person name="Calvi B.R."/>
            <person name="Bernardo de Carvalho A."/>
            <person name="Caspi A."/>
            <person name="Castrezana S."/>
            <person name="Celniker S.E."/>
            <person name="Chang J.L."/>
            <person name="Chapple C."/>
            <person name="Chatterji S."/>
            <person name="Chinwalla A."/>
            <person name="Civetta A."/>
            <person name="Clifton S.W."/>
            <person name="Comeron J.M."/>
            <person name="Costello J.C."/>
            <person name="Coyne J.A."/>
            <person name="Daub J."/>
            <person name="David R.G."/>
            <person name="Delcher A.L."/>
            <person name="Delehaunty K."/>
            <person name="Do C.B."/>
            <person name="Ebling H."/>
            <person name="Edwards K."/>
            <person name="Eickbush T."/>
            <person name="Evans J.D."/>
            <person name="Filipski A."/>
            <person name="Findeiss S."/>
            <person name="Freyhult E."/>
            <person name="Fulton L."/>
            <person name="Fulton R."/>
            <person name="Garcia A.C."/>
            <person name="Gardiner A."/>
            <person name="Garfield D.A."/>
            <person name="Garvin B.E."/>
            <person name="Gibson G."/>
            <person name="Gilbert D."/>
            <person name="Gnerre S."/>
            <person name="Godfrey J."/>
            <person name="Good R."/>
            <person name="Gotea V."/>
            <person name="Gravely B."/>
            <person name="Greenberg A.J."/>
            <person name="Griffiths-Jones S."/>
            <person name="Gross S."/>
            <person name="Guigo R."/>
            <person name="Gustafson E.A."/>
            <person name="Haerty W."/>
            <person name="Hahn M.W."/>
            <person name="Halligan D.L."/>
            <person name="Halpern A.L."/>
            <person name="Halter G.M."/>
            <person name="Han M.V."/>
            <person name="Heger A."/>
            <person name="Hillier L."/>
            <person name="Hinrichs A.S."/>
            <person name="Holmes I."/>
            <person name="Hoskins R.A."/>
            <person name="Hubisz M.J."/>
            <person name="Hultmark D."/>
            <person name="Huntley M.A."/>
            <person name="Jaffe D.B."/>
            <person name="Jagadeeshan S."/>
            <person name="Jeck W.R."/>
            <person name="Johnson J."/>
            <person name="Jones C.D."/>
            <person name="Jordan W.C."/>
            <person name="Karpen G.H."/>
            <person name="Kataoka E."/>
            <person name="Keightley P.D."/>
            <person name="Kheradpour P."/>
            <person name="Kirkness E.F."/>
            <person name="Koerich L.B."/>
            <person name="Kristiansen K."/>
            <person name="Kudrna D."/>
            <person name="Kulathinal R.J."/>
            <person name="Kumar S."/>
            <person name="Kwok R."/>
            <person name="Lander E."/>
            <person name="Langley C.H."/>
            <person name="Lapoint R."/>
            <person name="Lazzaro B.P."/>
            <person name="Lee S.J."/>
            <person name="Levesque L."/>
            <person name="Li R."/>
            <person name="Lin C.F."/>
            <person name="Lin M.F."/>
            <person name="Lindblad-Toh K."/>
            <person name="Llopart A."/>
            <person name="Long M."/>
            <person name="Low L."/>
            <person name="Lozovsky E."/>
            <person name="Lu J."/>
            <person name="Luo M."/>
            <person name="Machado C.A."/>
            <person name="Makalowski W."/>
            <person name="Marzo M."/>
            <person name="Matsuda M."/>
            <person name="Matzkin L."/>
            <person name="McAllister B."/>
            <person name="McBride C.S."/>
            <person name="McKernan B."/>
            <person name="McKernan K."/>
            <person name="Mendez-Lago M."/>
            <person name="Minx P."/>
            <person name="Mollenhauer M.U."/>
            <person name="Montooth K."/>
            <person name="Mount S.M."/>
            <person name="Mu X."/>
            <person name="Myers E."/>
            <person name="Negre B."/>
            <person name="Newfeld S."/>
            <person name="Nielsen R."/>
            <person name="Noor M.A."/>
            <person name="O'Grady P."/>
            <person name="Pachter L."/>
            <person name="Papaceit M."/>
            <person name="Parisi M.J."/>
            <person name="Parisi M."/>
            <person name="Parts L."/>
            <person name="Pedersen J.S."/>
            <person name="Pesole G."/>
            <person name="Phillippy A.M."/>
            <person name="Ponting C.P."/>
            <person name="Pop M."/>
            <person name="Porcelli D."/>
            <person name="Powell J.R."/>
            <person name="Prohaska S."/>
            <person name="Pruitt K."/>
            <person name="Puig M."/>
            <person name="Quesneville H."/>
            <person name="Ram K.R."/>
            <person name="Rand D."/>
            <person name="Rasmussen M.D."/>
            <person name="Reed L.K."/>
            <person name="Reenan R."/>
            <person name="Reily A."/>
            <person name="Remington K.A."/>
            <person name="Rieger T.T."/>
            <person name="Ritchie M.G."/>
            <person name="Robin C."/>
            <person name="Rogers Y.H."/>
            <person name="Rohde C."/>
            <person name="Rozas J."/>
            <person name="Rubenfield M.J."/>
            <person name="Ruiz A."/>
            <person name="Russo S."/>
            <person name="Salzberg S.L."/>
            <person name="Sanchez-Gracia A."/>
            <person name="Saranga D.J."/>
            <person name="Sato H."/>
            <person name="Schaeffer S.W."/>
            <person name="Schatz M.C."/>
            <person name="Schlenke T."/>
            <person name="Schwartz R."/>
            <person name="Segarra C."/>
            <person name="Singh R.S."/>
            <person name="Sirot L."/>
            <person name="Sirota M."/>
            <person name="Sisneros N.B."/>
            <person name="Smith C.D."/>
            <person name="Smith T.F."/>
            <person name="Spieth J."/>
            <person name="Stage D.E."/>
            <person name="Stark A."/>
            <person name="Stephan W."/>
            <person name="Strausberg R.L."/>
            <person name="Strempel S."/>
            <person name="Sturgill D."/>
            <person name="Sutton G."/>
            <person name="Sutton G.G."/>
            <person name="Tao W."/>
            <person name="Teichmann S."/>
            <person name="Tobari Y.N."/>
            <person name="Tomimura Y."/>
            <person name="Tsolas J.M."/>
            <person name="Valente V.L."/>
            <person name="Venter E."/>
            <person name="Venter J.C."/>
            <person name="Vicario S."/>
            <person name="Vieira F.G."/>
            <person name="Vilella A.J."/>
            <person name="Villasante A."/>
            <person name="Walenz B."/>
            <person name="Wang J."/>
            <person name="Wasserman M."/>
            <person name="Watts T."/>
            <person name="Wilson D."/>
            <person name="Wilson R.K."/>
            <person name="Wing R.A."/>
            <person name="Wolfner M.F."/>
            <person name="Wong A."/>
            <person name="Wong G.K."/>
            <person name="Wu C.I."/>
            <person name="Wu G."/>
            <person name="Yamamoto D."/>
            <person name="Yang H.P."/>
            <person name="Yang S.P."/>
            <person name="Yorke J.A."/>
            <person name="Yoshida K."/>
            <person name="Zdobnov E."/>
            <person name="Zhang P."/>
            <person name="Zhang Y."/>
            <person name="Zimin A.V."/>
            <person name="Baldwin J."/>
            <person name="Abdouelleil A."/>
            <person name="Abdulkadir J."/>
            <person name="Abebe A."/>
            <person name="Abera B."/>
            <person name="Abreu J."/>
            <person name="Acer S.C."/>
            <person name="Aftuck L."/>
            <person name="Alexander A."/>
            <person name="An P."/>
            <person name="Anderson E."/>
            <person name="Anderson S."/>
            <person name="Arachi H."/>
            <person name="Azer M."/>
            <person name="Bachantsang P."/>
            <person name="Barry A."/>
            <person name="Bayul T."/>
            <person name="Berlin A."/>
            <person name="Bessette D."/>
            <person name="Bloom T."/>
            <person name="Blye J."/>
            <person name="Boguslavskiy L."/>
            <person name="Bonnet C."/>
            <person name="Boukhgalter B."/>
            <person name="Bourzgui I."/>
            <person name="Brown A."/>
            <person name="Cahill P."/>
            <person name="Channer S."/>
            <person name="Cheshatsang Y."/>
            <person name="Chuda L."/>
            <person name="Citroen M."/>
            <person name="Collymore A."/>
            <person name="Cooke P."/>
            <person name="Costello M."/>
            <person name="D'Aco K."/>
            <person name="Daza R."/>
            <person name="De Haan G."/>
            <person name="DeGray S."/>
            <person name="DeMaso C."/>
            <person name="Dhargay N."/>
            <person name="Dooley K."/>
            <person name="Dooley E."/>
            <person name="Doricent M."/>
            <person name="Dorje P."/>
            <person name="Dorjee K."/>
            <person name="Dupes A."/>
            <person name="Elong R."/>
            <person name="Falk J."/>
            <person name="Farina A."/>
            <person name="Faro S."/>
            <person name="Ferguson D."/>
            <person name="Fisher S."/>
            <person name="Foley C.D."/>
            <person name="Franke A."/>
            <person name="Friedrich D."/>
            <person name="Gadbois L."/>
            <person name="Gearin G."/>
            <person name="Gearin C.R."/>
            <person name="Giannoukos G."/>
            <person name="Goode T."/>
            <person name="Graham J."/>
            <person name="Grandbois E."/>
            <person name="Grewal S."/>
            <person name="Gyaltsen K."/>
            <person name="Hafez N."/>
            <person name="Hagos B."/>
            <person name="Hall J."/>
            <person name="Henson C."/>
            <person name="Hollinger A."/>
            <person name="Honan T."/>
            <person name="Huard M.D."/>
            <person name="Hughes L."/>
            <person name="Hurhula B."/>
            <person name="Husby M.E."/>
            <person name="Kamat A."/>
            <person name="Kanga B."/>
            <person name="Kashin S."/>
            <person name="Khazanovich D."/>
            <person name="Kisner P."/>
            <person name="Lance K."/>
            <person name="Lara M."/>
            <person name="Lee W."/>
            <person name="Lennon N."/>
            <person name="Letendre F."/>
            <person name="LeVine R."/>
            <person name="Lipovsky A."/>
            <person name="Liu X."/>
            <person name="Liu J."/>
            <person name="Liu S."/>
            <person name="Lokyitsang T."/>
            <person name="Lokyitsang Y."/>
            <person name="Lubonja R."/>
            <person name="Lui A."/>
            <person name="MacDonald P."/>
            <person name="Magnisalis V."/>
            <person name="Maru K."/>
            <person name="Matthews C."/>
            <person name="McCusker W."/>
            <person name="McDonough S."/>
            <person name="Mehta T."/>
            <person name="Meldrim J."/>
            <person name="Meneus L."/>
            <person name="Mihai O."/>
            <person name="Mihalev A."/>
            <person name="Mihova T."/>
            <person name="Mittelman R."/>
            <person name="Mlenga V."/>
            <person name="Montmayeur A."/>
            <person name="Mulrain L."/>
            <person name="Navidi A."/>
            <person name="Naylor J."/>
            <person name="Negash T."/>
            <person name="Nguyen T."/>
            <person name="Nguyen N."/>
            <person name="Nicol R."/>
            <person name="Norbu C."/>
            <person name="Norbu N."/>
            <person name="Novod N."/>
            <person name="O'Neill B."/>
            <person name="Osman S."/>
            <person name="Markiewicz E."/>
            <person name="Oyono O.L."/>
            <person name="Patti C."/>
            <person name="Phunkhang P."/>
            <person name="Pierre F."/>
            <person name="Priest M."/>
            <person name="Raghuraman S."/>
            <person name="Rege F."/>
            <person name="Reyes R."/>
            <person name="Rise C."/>
            <person name="Rogov P."/>
            <person name="Ross K."/>
            <person name="Ryan E."/>
            <person name="Settipalli S."/>
            <person name="Shea T."/>
            <person name="Sherpa N."/>
            <person name="Shi L."/>
            <person name="Shih D."/>
            <person name="Sparrow T."/>
            <person name="Spaulding J."/>
            <person name="Stalker J."/>
            <person name="Stange-Thomann N."/>
            <person name="Stavropoulos S."/>
            <person name="Stone C."/>
            <person name="Strader C."/>
            <person name="Tesfaye S."/>
            <person name="Thomson T."/>
            <person name="Thoulutsang Y."/>
            <person name="Thoulutsang D."/>
            <person name="Topham K."/>
            <person name="Topping I."/>
            <person name="Tsamla T."/>
            <person name="Vassiliev H."/>
            <person name="Vo A."/>
            <person name="Wangchuk T."/>
            <person name="Wangdi T."/>
            <person name="Weiand M."/>
            <person name="Wilkinson J."/>
            <person name="Wilson A."/>
            <person name="Yadav S."/>
            <person name="Young G."/>
            <person name="Yu Q."/>
            <person name="Zembek L."/>
            <person name="Zhong D."/>
            <person name="Zimmer A."/>
            <person name="Zwirko Z."/>
            <person name="Jaffe D.B."/>
            <person name="Alvarez P."/>
            <person name="Brockman W."/>
            <person name="Butler J."/>
            <person name="Chin C."/>
            <person name="Gnerre S."/>
            <person name="Grabherr M."/>
            <person name="Kleber M."/>
            <person name="Mauceli E."/>
            <person name="MacCallum I."/>
        </authorList>
    </citation>
    <scope>NUCLEOTIDE SEQUENCE [LARGE SCALE GENOMIC DNA]</scope>
    <source>
        <strain evidence="5 6">TSC#14021-0224.01</strain>
    </source>
</reference>